<evidence type="ECO:0000313" key="1">
    <source>
        <dbReference type="EMBL" id="KEF60723.1"/>
    </source>
</evidence>
<reference evidence="1 2" key="1">
    <citation type="submission" date="2013-03" db="EMBL/GenBank/DDBJ databases">
        <title>The Genome Sequence of Exophiala aquamarina CBS 119918.</title>
        <authorList>
            <consortium name="The Broad Institute Genomics Platform"/>
            <person name="Cuomo C."/>
            <person name="de Hoog S."/>
            <person name="Gorbushina A."/>
            <person name="Walker B."/>
            <person name="Young S.K."/>
            <person name="Zeng Q."/>
            <person name="Gargeya S."/>
            <person name="Fitzgerald M."/>
            <person name="Haas B."/>
            <person name="Abouelleil A."/>
            <person name="Allen A.W."/>
            <person name="Alvarado L."/>
            <person name="Arachchi H.M."/>
            <person name="Berlin A.M."/>
            <person name="Chapman S.B."/>
            <person name="Gainer-Dewar J."/>
            <person name="Goldberg J."/>
            <person name="Griggs A."/>
            <person name="Gujja S."/>
            <person name="Hansen M."/>
            <person name="Howarth C."/>
            <person name="Imamovic A."/>
            <person name="Ireland A."/>
            <person name="Larimer J."/>
            <person name="McCowan C."/>
            <person name="Murphy C."/>
            <person name="Pearson M."/>
            <person name="Poon T.W."/>
            <person name="Priest M."/>
            <person name="Roberts A."/>
            <person name="Saif S."/>
            <person name="Shea T."/>
            <person name="Sisk P."/>
            <person name="Sykes S."/>
            <person name="Wortman J."/>
            <person name="Nusbaum C."/>
            <person name="Birren B."/>
        </authorList>
    </citation>
    <scope>NUCLEOTIDE SEQUENCE [LARGE SCALE GENOMIC DNA]</scope>
    <source>
        <strain evidence="1 2">CBS 119918</strain>
    </source>
</reference>
<accession>A0A072PN15</accession>
<dbReference type="AlphaFoldDB" id="A0A072PN15"/>
<dbReference type="HOGENOM" id="CLU_2671055_0_0_1"/>
<dbReference type="Gene3D" id="3.40.50.2000">
    <property type="entry name" value="Glycogen Phosphorylase B"/>
    <property type="match status" value="1"/>
</dbReference>
<dbReference type="Pfam" id="PF00982">
    <property type="entry name" value="Glyco_transf_20"/>
    <property type="match status" value="1"/>
</dbReference>
<dbReference type="InterPro" id="IPR001830">
    <property type="entry name" value="Glyco_trans_20"/>
</dbReference>
<dbReference type="Proteomes" id="UP000027920">
    <property type="component" value="Unassembled WGS sequence"/>
</dbReference>
<dbReference type="VEuPathDB" id="FungiDB:A1O9_02284"/>
<organism evidence="1 2">
    <name type="scientific">Exophiala aquamarina CBS 119918</name>
    <dbReference type="NCBI Taxonomy" id="1182545"/>
    <lineage>
        <taxon>Eukaryota</taxon>
        <taxon>Fungi</taxon>
        <taxon>Dikarya</taxon>
        <taxon>Ascomycota</taxon>
        <taxon>Pezizomycotina</taxon>
        <taxon>Eurotiomycetes</taxon>
        <taxon>Chaetothyriomycetidae</taxon>
        <taxon>Chaetothyriales</taxon>
        <taxon>Herpotrichiellaceae</taxon>
        <taxon>Exophiala</taxon>
    </lineage>
</organism>
<comment type="caution">
    <text evidence="1">The sequence shown here is derived from an EMBL/GenBank/DDBJ whole genome shotgun (WGS) entry which is preliminary data.</text>
</comment>
<dbReference type="GO" id="GO:0003824">
    <property type="term" value="F:catalytic activity"/>
    <property type="evidence" value="ECO:0007669"/>
    <property type="project" value="InterPro"/>
</dbReference>
<dbReference type="RefSeq" id="XP_013263313.1">
    <property type="nucleotide sequence ID" value="XM_013407859.1"/>
</dbReference>
<proteinExistence type="predicted"/>
<dbReference type="GO" id="GO:0005992">
    <property type="term" value="P:trehalose biosynthetic process"/>
    <property type="evidence" value="ECO:0007669"/>
    <property type="project" value="InterPro"/>
</dbReference>
<dbReference type="SUPFAM" id="SSF53756">
    <property type="entry name" value="UDP-Glycosyltransferase/glycogen phosphorylase"/>
    <property type="match status" value="1"/>
</dbReference>
<gene>
    <name evidence="1" type="ORF">A1O9_02284</name>
</gene>
<sequence>MKIVANEYVASQNEWKDVLLLSERVGAAEQAKDSFLFSPWDLDMVDSIGKGITTGHQQRAAIHKKSEAHIMGNTR</sequence>
<evidence type="ECO:0000313" key="2">
    <source>
        <dbReference type="Proteomes" id="UP000027920"/>
    </source>
</evidence>
<name>A0A072PN15_9EURO</name>
<dbReference type="GeneID" id="25277229"/>
<protein>
    <submittedName>
        <fullName evidence="1">Uncharacterized protein</fullName>
    </submittedName>
</protein>
<dbReference type="EMBL" id="AMGV01000002">
    <property type="protein sequence ID" value="KEF60723.1"/>
    <property type="molecule type" value="Genomic_DNA"/>
</dbReference>
<keyword evidence="2" id="KW-1185">Reference proteome</keyword>